<evidence type="ECO:0000313" key="4">
    <source>
        <dbReference type="Proteomes" id="UP000278035"/>
    </source>
</evidence>
<dbReference type="CDD" id="cd01299">
    <property type="entry name" value="Met_dep_hydrolase_A"/>
    <property type="match status" value="1"/>
</dbReference>
<gene>
    <name evidence="3" type="ORF">EGC82_05670</name>
</gene>
<dbReference type="Gene3D" id="2.30.40.10">
    <property type="entry name" value="Urease, subunit C, domain 1"/>
    <property type="match status" value="1"/>
</dbReference>
<dbReference type="RefSeq" id="WP_124729897.1">
    <property type="nucleotide sequence ID" value="NZ_CBCSKC010000018.1"/>
</dbReference>
<name>A0A3G8LS84_9GAMM</name>
<dbReference type="GO" id="GO:0016810">
    <property type="term" value="F:hydrolase activity, acting on carbon-nitrogen (but not peptide) bonds"/>
    <property type="evidence" value="ECO:0007669"/>
    <property type="project" value="InterPro"/>
</dbReference>
<evidence type="ECO:0000313" key="3">
    <source>
        <dbReference type="EMBL" id="AZG72304.1"/>
    </source>
</evidence>
<dbReference type="Gene3D" id="3.20.20.140">
    <property type="entry name" value="Metal-dependent hydrolases"/>
    <property type="match status" value="1"/>
</dbReference>
<dbReference type="InterPro" id="IPR032466">
    <property type="entry name" value="Metal_Hydrolase"/>
</dbReference>
<proteinExistence type="predicted"/>
<keyword evidence="1" id="KW-0732">Signal</keyword>
<reference evidence="4" key="1">
    <citation type="submission" date="2018-11" db="EMBL/GenBank/DDBJ databases">
        <title>Shewanella sp. M2.</title>
        <authorList>
            <person name="Hwang Y.J."/>
            <person name="Hwang C.Y."/>
        </authorList>
    </citation>
    <scope>NUCLEOTIDE SEQUENCE [LARGE SCALE GENOMIC DNA]</scope>
    <source>
        <strain evidence="4">LMG 19866</strain>
    </source>
</reference>
<dbReference type="OrthoDB" id="9782972at2"/>
<organism evidence="3 4">
    <name type="scientific">Shewanella livingstonensis</name>
    <dbReference type="NCBI Taxonomy" id="150120"/>
    <lineage>
        <taxon>Bacteria</taxon>
        <taxon>Pseudomonadati</taxon>
        <taxon>Pseudomonadota</taxon>
        <taxon>Gammaproteobacteria</taxon>
        <taxon>Alteromonadales</taxon>
        <taxon>Shewanellaceae</taxon>
        <taxon>Shewanella</taxon>
    </lineage>
</organism>
<dbReference type="InterPro" id="IPR051781">
    <property type="entry name" value="Metallo-dep_Hydrolase"/>
</dbReference>
<evidence type="ECO:0000259" key="2">
    <source>
        <dbReference type="Pfam" id="PF01979"/>
    </source>
</evidence>
<dbReference type="InterPro" id="IPR011059">
    <property type="entry name" value="Metal-dep_hydrolase_composite"/>
</dbReference>
<dbReference type="KEGG" id="slj:EGC82_05670"/>
<feature type="chain" id="PRO_5018234079" evidence="1">
    <location>
        <begin position="23"/>
        <end position="434"/>
    </location>
</feature>
<dbReference type="Pfam" id="PF01979">
    <property type="entry name" value="Amidohydro_1"/>
    <property type="match status" value="1"/>
</dbReference>
<dbReference type="AlphaFoldDB" id="A0A3G8LS84"/>
<dbReference type="PANTHER" id="PTHR43135">
    <property type="entry name" value="ALPHA-D-RIBOSE 1-METHYLPHOSPHONATE 5-TRIPHOSPHATE DIPHOSPHATASE"/>
    <property type="match status" value="1"/>
</dbReference>
<keyword evidence="3" id="KW-0378">Hydrolase</keyword>
<dbReference type="SUPFAM" id="SSF51556">
    <property type="entry name" value="Metallo-dependent hydrolases"/>
    <property type="match status" value="1"/>
</dbReference>
<sequence length="434" mass="45652">MSNYHIAALAFSALAVTAQVDAADIKVIHAGTLLTLAGESPLTERTLVITDGVISSIEKGYVSGPNASEQDTVEVIDLKDRFVMSGLMDMHVHLQGELGPKNDSEALRMSDADVAMRSAYFAKKTLLAGFTTVRDLGAKPEQIYALRDGINKGWVDGPRIIASGGVSVTGGHGDVDGMSPDLMDRYTSKTICDGPYDCRRATRRAIKFGADVIKITSTGGVLSDTNTGTGQQMDDDELIEVVQTAHALGRKVASHAHAAQGINAALRAGVDSIEHGSYADKESIKLMKKSGAFLVPTLLAGDTVVKMANAAGGDFMSPAIKAKAIRVGGDMMKNFSAAYNAGVNIAYGTDSGVSHHGDNAKEAVLMSQAGMSNEDILKSATINAAKLIDMTDKLGSLEVGKYGDIIALSASPLTQIDTLLNVPFVMKAGVIYKR</sequence>
<protein>
    <submittedName>
        <fullName evidence="3">Amidohydrolase family protein</fullName>
    </submittedName>
</protein>
<feature type="signal peptide" evidence="1">
    <location>
        <begin position="1"/>
        <end position="22"/>
    </location>
</feature>
<dbReference type="SUPFAM" id="SSF51338">
    <property type="entry name" value="Composite domain of metallo-dependent hydrolases"/>
    <property type="match status" value="1"/>
</dbReference>
<dbReference type="InterPro" id="IPR006680">
    <property type="entry name" value="Amidohydro-rel"/>
</dbReference>
<dbReference type="Proteomes" id="UP000278035">
    <property type="component" value="Chromosome"/>
</dbReference>
<evidence type="ECO:0000256" key="1">
    <source>
        <dbReference type="SAM" id="SignalP"/>
    </source>
</evidence>
<keyword evidence="4" id="KW-1185">Reference proteome</keyword>
<feature type="domain" description="Amidohydrolase-related" evidence="2">
    <location>
        <begin position="82"/>
        <end position="430"/>
    </location>
</feature>
<dbReference type="InterPro" id="IPR057744">
    <property type="entry name" value="OTAase-like"/>
</dbReference>
<dbReference type="EMBL" id="CP034015">
    <property type="protein sequence ID" value="AZG72304.1"/>
    <property type="molecule type" value="Genomic_DNA"/>
</dbReference>
<accession>A0A3G8LS84</accession>
<dbReference type="PANTHER" id="PTHR43135:SF3">
    <property type="entry name" value="ALPHA-D-RIBOSE 1-METHYLPHOSPHONATE 5-TRIPHOSPHATE DIPHOSPHATASE"/>
    <property type="match status" value="1"/>
</dbReference>